<keyword evidence="4 6" id="KW-1133">Transmembrane helix</keyword>
<dbReference type="InterPro" id="IPR038766">
    <property type="entry name" value="Membrane_comp_ABC_pdt"/>
</dbReference>
<feature type="transmembrane region" description="Helical" evidence="6">
    <location>
        <begin position="360"/>
        <end position="384"/>
    </location>
</feature>
<evidence type="ECO:0000256" key="2">
    <source>
        <dbReference type="ARBA" id="ARBA00022475"/>
    </source>
</evidence>
<feature type="transmembrane region" description="Helical" evidence="6">
    <location>
        <begin position="187"/>
        <end position="212"/>
    </location>
</feature>
<evidence type="ECO:0000256" key="1">
    <source>
        <dbReference type="ARBA" id="ARBA00004651"/>
    </source>
</evidence>
<evidence type="ECO:0000259" key="7">
    <source>
        <dbReference type="Pfam" id="PF02687"/>
    </source>
</evidence>
<gene>
    <name evidence="8" type="ORF">ACFPZ3_56880</name>
</gene>
<dbReference type="Proteomes" id="UP001596058">
    <property type="component" value="Unassembled WGS sequence"/>
</dbReference>
<feature type="transmembrane region" description="Helical" evidence="6">
    <location>
        <begin position="680"/>
        <end position="702"/>
    </location>
</feature>
<feature type="transmembrane region" description="Helical" evidence="6">
    <location>
        <begin position="21"/>
        <end position="41"/>
    </location>
</feature>
<feature type="domain" description="ABC3 transporter permease C-terminal" evidence="7">
    <location>
        <begin position="191"/>
        <end position="313"/>
    </location>
</feature>
<evidence type="ECO:0000256" key="5">
    <source>
        <dbReference type="ARBA" id="ARBA00023136"/>
    </source>
</evidence>
<feature type="transmembrane region" description="Helical" evidence="6">
    <location>
        <begin position="418"/>
        <end position="439"/>
    </location>
</feature>
<evidence type="ECO:0000256" key="6">
    <source>
        <dbReference type="SAM" id="Phobius"/>
    </source>
</evidence>
<feature type="transmembrane region" description="Helical" evidence="6">
    <location>
        <begin position="233"/>
        <end position="258"/>
    </location>
</feature>
<dbReference type="PANTHER" id="PTHR30287">
    <property type="entry name" value="MEMBRANE COMPONENT OF PREDICTED ABC SUPERFAMILY METABOLITE UPTAKE TRANSPORTER"/>
    <property type="match status" value="1"/>
</dbReference>
<organism evidence="8 9">
    <name type="scientific">Nonomuraea insulae</name>
    <dbReference type="NCBI Taxonomy" id="1616787"/>
    <lineage>
        <taxon>Bacteria</taxon>
        <taxon>Bacillati</taxon>
        <taxon>Actinomycetota</taxon>
        <taxon>Actinomycetes</taxon>
        <taxon>Streptosporangiales</taxon>
        <taxon>Streptosporangiaceae</taxon>
        <taxon>Nonomuraea</taxon>
    </lineage>
</organism>
<feature type="domain" description="ABC3 transporter permease C-terminal" evidence="7">
    <location>
        <begin position="594"/>
        <end position="699"/>
    </location>
</feature>
<reference evidence="9" key="1">
    <citation type="journal article" date="2019" name="Int. J. Syst. Evol. Microbiol.">
        <title>The Global Catalogue of Microorganisms (GCM) 10K type strain sequencing project: providing services to taxonomists for standard genome sequencing and annotation.</title>
        <authorList>
            <consortium name="The Broad Institute Genomics Platform"/>
            <consortium name="The Broad Institute Genome Sequencing Center for Infectious Disease"/>
            <person name="Wu L."/>
            <person name="Ma J."/>
        </authorList>
    </citation>
    <scope>NUCLEOTIDE SEQUENCE [LARGE SCALE GENOMIC DNA]</scope>
    <source>
        <strain evidence="9">CCUG 53903</strain>
    </source>
</reference>
<accession>A0ABW1D966</accession>
<dbReference type="EMBL" id="JBHSPA010000093">
    <property type="protein sequence ID" value="MFC5833388.1"/>
    <property type="molecule type" value="Genomic_DNA"/>
</dbReference>
<sequence>MSMLLGLRMALAGGRRSLPGLVLTAAGVAAGVVLLLLGLAGQSALQGRLERSAWQDTEASTEATAPDPALWLAVSDHYAGRALHRVHVAALGPRPPVPPGLDRLPSPGEVAVSPAMRDLLAATPDDQLDDRVPGRVTTIIGDAGLRHPDHLVAVIGHTPEELRRLGGAQVVHGIETRSLDIIEFLEAGLIMATILMLFPILIFMVMVARLSAARHERRLATLRMVGATRLQTAAMTAAETGLGAVAGTIAGLLGYLAVRPILADIVAYGGYQGGRFFPADLVVPPAQVIVIVAGVPVMATITAVLSLRRVRITPLSAVRGVPRRPPTAWRALPVVVCVAGFAVDAVVLRGRPDLMAANDWVVNVLLLCSLISAVVLGPWACLVVGRTMVRYARRATTLIAARRIAGDPRAANRSVGGVALAVFVTTLLVGFFGIGPAGATPGVSSDLRLRPGTVEIYAGGRPATVLAPLMSSGVIVARTAPGGGVAVACAELTRVVRVACPLPPELGAELQMPDTAAMGMWASRGAVVEPGPDAADLPVHALYVRTDGSVAAEERIRTQASSLLPRAIVSTSRDIFRQTVEFRIFSDIGTGMRVVMLFVLLMAGCSLTISLIGGLAERRRPFTLLRAAGLGLGELRRIALLETAVPLVCTVLVAVGLASVPPAAIAIIVAQPYAAPGWDFAALLGGGVLAALAMTTLTLPLIDHTTRHDAVRFE</sequence>
<keyword evidence="2" id="KW-1003">Cell membrane</keyword>
<dbReference type="RefSeq" id="WP_379522815.1">
    <property type="nucleotide sequence ID" value="NZ_JBHSPA010000093.1"/>
</dbReference>
<name>A0ABW1D966_9ACTN</name>
<feature type="transmembrane region" description="Helical" evidence="6">
    <location>
        <begin position="644"/>
        <end position="668"/>
    </location>
</feature>
<proteinExistence type="predicted"/>
<feature type="transmembrane region" description="Helical" evidence="6">
    <location>
        <begin position="286"/>
        <end position="307"/>
    </location>
</feature>
<keyword evidence="9" id="KW-1185">Reference proteome</keyword>
<feature type="transmembrane region" description="Helical" evidence="6">
    <location>
        <begin position="594"/>
        <end position="616"/>
    </location>
</feature>
<evidence type="ECO:0000313" key="9">
    <source>
        <dbReference type="Proteomes" id="UP001596058"/>
    </source>
</evidence>
<protein>
    <submittedName>
        <fullName evidence="8">FtsX-like permease family protein</fullName>
    </submittedName>
</protein>
<dbReference type="PANTHER" id="PTHR30287:SF2">
    <property type="entry name" value="BLL1001 PROTEIN"/>
    <property type="match status" value="1"/>
</dbReference>
<keyword evidence="3 6" id="KW-0812">Transmembrane</keyword>
<dbReference type="Pfam" id="PF02687">
    <property type="entry name" value="FtsX"/>
    <property type="match status" value="2"/>
</dbReference>
<keyword evidence="5 6" id="KW-0472">Membrane</keyword>
<evidence type="ECO:0000313" key="8">
    <source>
        <dbReference type="EMBL" id="MFC5833388.1"/>
    </source>
</evidence>
<evidence type="ECO:0000256" key="3">
    <source>
        <dbReference type="ARBA" id="ARBA00022692"/>
    </source>
</evidence>
<dbReference type="InterPro" id="IPR003838">
    <property type="entry name" value="ABC3_permease_C"/>
</dbReference>
<comment type="caution">
    <text evidence="8">The sequence shown here is derived from an EMBL/GenBank/DDBJ whole genome shotgun (WGS) entry which is preliminary data.</text>
</comment>
<feature type="transmembrane region" description="Helical" evidence="6">
    <location>
        <begin position="328"/>
        <end position="348"/>
    </location>
</feature>
<evidence type="ECO:0000256" key="4">
    <source>
        <dbReference type="ARBA" id="ARBA00022989"/>
    </source>
</evidence>
<comment type="subcellular location">
    <subcellularLocation>
        <location evidence="1">Cell membrane</location>
        <topology evidence="1">Multi-pass membrane protein</topology>
    </subcellularLocation>
</comment>